<evidence type="ECO:0000313" key="3">
    <source>
        <dbReference type="Proteomes" id="UP000606974"/>
    </source>
</evidence>
<feature type="transmembrane region" description="Helical" evidence="1">
    <location>
        <begin position="71"/>
        <end position="90"/>
    </location>
</feature>
<name>A0A8H7AML7_9EURO</name>
<keyword evidence="1" id="KW-1133">Transmembrane helix</keyword>
<dbReference type="Proteomes" id="UP000606974">
    <property type="component" value="Unassembled WGS sequence"/>
</dbReference>
<keyword evidence="1" id="KW-0472">Membrane</keyword>
<keyword evidence="3" id="KW-1185">Reference proteome</keyword>
<gene>
    <name evidence="2" type="ORF">GJ744_005774</name>
</gene>
<dbReference type="OrthoDB" id="4918558at2759"/>
<proteinExistence type="predicted"/>
<feature type="transmembrane region" description="Helical" evidence="1">
    <location>
        <begin position="145"/>
        <end position="165"/>
    </location>
</feature>
<organism evidence="2 3">
    <name type="scientific">Endocarpon pusillum</name>
    <dbReference type="NCBI Taxonomy" id="364733"/>
    <lineage>
        <taxon>Eukaryota</taxon>
        <taxon>Fungi</taxon>
        <taxon>Dikarya</taxon>
        <taxon>Ascomycota</taxon>
        <taxon>Pezizomycotina</taxon>
        <taxon>Eurotiomycetes</taxon>
        <taxon>Chaetothyriomycetidae</taxon>
        <taxon>Verrucariales</taxon>
        <taxon>Verrucariaceae</taxon>
        <taxon>Endocarpon</taxon>
    </lineage>
</organism>
<feature type="transmembrane region" description="Helical" evidence="1">
    <location>
        <begin position="12"/>
        <end position="29"/>
    </location>
</feature>
<evidence type="ECO:0000313" key="2">
    <source>
        <dbReference type="EMBL" id="KAF7510944.1"/>
    </source>
</evidence>
<evidence type="ECO:0000256" key="1">
    <source>
        <dbReference type="SAM" id="Phobius"/>
    </source>
</evidence>
<evidence type="ECO:0008006" key="4">
    <source>
        <dbReference type="Google" id="ProtNLM"/>
    </source>
</evidence>
<comment type="caution">
    <text evidence="2">The sequence shown here is derived from an EMBL/GenBank/DDBJ whole genome shotgun (WGS) entry which is preliminary data.</text>
</comment>
<reference evidence="2" key="1">
    <citation type="submission" date="2020-02" db="EMBL/GenBank/DDBJ databases">
        <authorList>
            <person name="Palmer J.M."/>
        </authorList>
    </citation>
    <scope>NUCLEOTIDE SEQUENCE</scope>
    <source>
        <strain evidence="2">EPUS1.4</strain>
        <tissue evidence="2">Thallus</tissue>
    </source>
</reference>
<dbReference type="EMBL" id="JAACFV010000025">
    <property type="protein sequence ID" value="KAF7510944.1"/>
    <property type="molecule type" value="Genomic_DNA"/>
</dbReference>
<protein>
    <recommendedName>
        <fullName evidence="4">MARVEL domain-containing protein</fullName>
    </recommendedName>
</protein>
<feature type="transmembrane region" description="Helical" evidence="1">
    <location>
        <begin position="41"/>
        <end position="64"/>
    </location>
</feature>
<keyword evidence="1" id="KW-0812">Transmembrane</keyword>
<dbReference type="AlphaFoldDB" id="A0A8H7AML7"/>
<sequence>MLGGLLFSFWRICEIVTLIPVLGMLAYFVDGFNDQRQLTPNFILVLFIVSVLACAWAIATLFRLSSTRRSAHFVAFIDLAFVGALIAGVYELRGIAHASCSDFSASTGDIYVNLGPFGYYGQQSSEGAQVDANVNKSCAMLKASWAFGIMNIIFFFITSILALLLRRHERERESREKVVRRSHHGRAAGSRSSEAQSCDFDILCGKVTKLARLRLVISRASGYESIRF</sequence>
<accession>A0A8H7AML7</accession>